<evidence type="ECO:0000256" key="1">
    <source>
        <dbReference type="SAM" id="MobiDB-lite"/>
    </source>
</evidence>
<reference evidence="2" key="2">
    <citation type="journal article" date="2007" name="Science">
        <title>Draft genome sequence of the sexually transmitted pathogen Trichomonas vaginalis.</title>
        <authorList>
            <person name="Carlton J.M."/>
            <person name="Hirt R.P."/>
            <person name="Silva J.C."/>
            <person name="Delcher A.L."/>
            <person name="Schatz M."/>
            <person name="Zhao Q."/>
            <person name="Wortman J.R."/>
            <person name="Bidwell S.L."/>
            <person name="Alsmark U.C.M."/>
            <person name="Besteiro S."/>
            <person name="Sicheritz-Ponten T."/>
            <person name="Noel C.J."/>
            <person name="Dacks J.B."/>
            <person name="Foster P.G."/>
            <person name="Simillion C."/>
            <person name="Van de Peer Y."/>
            <person name="Miranda-Saavedra D."/>
            <person name="Barton G.J."/>
            <person name="Westrop G.D."/>
            <person name="Mueller S."/>
            <person name="Dessi D."/>
            <person name="Fiori P.L."/>
            <person name="Ren Q."/>
            <person name="Paulsen I."/>
            <person name="Zhang H."/>
            <person name="Bastida-Corcuera F.D."/>
            <person name="Simoes-Barbosa A."/>
            <person name="Brown M.T."/>
            <person name="Hayes R.D."/>
            <person name="Mukherjee M."/>
            <person name="Okumura C.Y."/>
            <person name="Schneider R."/>
            <person name="Smith A.J."/>
            <person name="Vanacova S."/>
            <person name="Villalvazo M."/>
            <person name="Haas B.J."/>
            <person name="Pertea M."/>
            <person name="Feldblyum T.V."/>
            <person name="Utterback T.R."/>
            <person name="Shu C.L."/>
            <person name="Osoegawa K."/>
            <person name="de Jong P.J."/>
            <person name="Hrdy I."/>
            <person name="Horvathova L."/>
            <person name="Zubacova Z."/>
            <person name="Dolezal P."/>
            <person name="Malik S.B."/>
            <person name="Logsdon J.M. Jr."/>
            <person name="Henze K."/>
            <person name="Gupta A."/>
            <person name="Wang C.C."/>
            <person name="Dunne R.L."/>
            <person name="Upcroft J.A."/>
            <person name="Upcroft P."/>
            <person name="White O."/>
            <person name="Salzberg S.L."/>
            <person name="Tang P."/>
            <person name="Chiu C.-H."/>
            <person name="Lee Y.-S."/>
            <person name="Embley T.M."/>
            <person name="Coombs G.H."/>
            <person name="Mottram J.C."/>
            <person name="Tachezy J."/>
            <person name="Fraser-Liggett C.M."/>
            <person name="Johnson P.J."/>
        </authorList>
    </citation>
    <scope>NUCLEOTIDE SEQUENCE [LARGE SCALE GENOMIC DNA]</scope>
    <source>
        <strain evidence="2">G3</strain>
    </source>
</reference>
<dbReference type="KEGG" id="tva:4744110"/>
<dbReference type="EMBL" id="DS114643">
    <property type="protein sequence ID" value="EAX86463.1"/>
    <property type="molecule type" value="Genomic_DNA"/>
</dbReference>
<feature type="compositionally biased region" description="Basic and acidic residues" evidence="1">
    <location>
        <begin position="143"/>
        <end position="156"/>
    </location>
</feature>
<keyword evidence="3" id="KW-1185">Reference proteome</keyword>
<protein>
    <submittedName>
        <fullName evidence="2">Uncharacterized protein</fullName>
    </submittedName>
</protein>
<accession>A2G8Q5</accession>
<evidence type="ECO:0000313" key="2">
    <source>
        <dbReference type="EMBL" id="EAX86463.1"/>
    </source>
</evidence>
<reference evidence="2" key="1">
    <citation type="submission" date="2006-10" db="EMBL/GenBank/DDBJ databases">
        <authorList>
            <person name="Amadeo P."/>
            <person name="Zhao Q."/>
            <person name="Wortman J."/>
            <person name="Fraser-Liggett C."/>
            <person name="Carlton J."/>
        </authorList>
    </citation>
    <scope>NUCLEOTIDE SEQUENCE</scope>
    <source>
        <strain evidence="2">G3</strain>
    </source>
</reference>
<dbReference type="InParanoid" id="A2G8Q5"/>
<dbReference type="VEuPathDB" id="TrichDB:TVAG_325980"/>
<dbReference type="AlphaFoldDB" id="A2G8Q5"/>
<dbReference type="VEuPathDB" id="TrichDB:TVAGG3_0741240"/>
<dbReference type="Proteomes" id="UP000001542">
    <property type="component" value="Unassembled WGS sequence"/>
</dbReference>
<sequence length="156" mass="18052">MASLSPLLKEIMAKHGLTELATPEKYKSLSEEEKNKLFELQKSVIDEFRLRSTEEINKLQEEYMSLQSKPPAAKPMAKTLPEPVKLTAINQKRAMNQSRIELKQTKTIKPLSKSTSFDADTLNRRNPRAIKEVPQEPQQPAKVRYDNLDQRPRFKF</sequence>
<dbReference type="RefSeq" id="XP_001299393.1">
    <property type="nucleotide sequence ID" value="XM_001299392.1"/>
</dbReference>
<dbReference type="SMR" id="A2G8Q5"/>
<evidence type="ECO:0000313" key="3">
    <source>
        <dbReference type="Proteomes" id="UP000001542"/>
    </source>
</evidence>
<organism evidence="2 3">
    <name type="scientific">Trichomonas vaginalis (strain ATCC PRA-98 / G3)</name>
    <dbReference type="NCBI Taxonomy" id="412133"/>
    <lineage>
        <taxon>Eukaryota</taxon>
        <taxon>Metamonada</taxon>
        <taxon>Parabasalia</taxon>
        <taxon>Trichomonadida</taxon>
        <taxon>Trichomonadidae</taxon>
        <taxon>Trichomonas</taxon>
    </lineage>
</organism>
<feature type="region of interest" description="Disordered" evidence="1">
    <location>
        <begin position="111"/>
        <end position="156"/>
    </location>
</feature>
<proteinExistence type="predicted"/>
<name>A2G8Q5_TRIV3</name>
<gene>
    <name evidence="2" type="ORF">TVAG_325980</name>
</gene>